<feature type="compositionally biased region" description="Basic and acidic residues" evidence="2">
    <location>
        <begin position="176"/>
        <end position="190"/>
    </location>
</feature>
<dbReference type="Pfam" id="PF03915">
    <property type="entry name" value="AIP3"/>
    <property type="match status" value="1"/>
</dbReference>
<dbReference type="GO" id="GO:0005519">
    <property type="term" value="F:cytoskeletal regulatory protein binding"/>
    <property type="evidence" value="ECO:0007669"/>
    <property type="project" value="InterPro"/>
</dbReference>
<dbReference type="Gene3D" id="1.20.58.1540">
    <property type="entry name" value="Actin interacting protein 3, C-terminal domain"/>
    <property type="match status" value="1"/>
</dbReference>
<evidence type="ECO:0000256" key="2">
    <source>
        <dbReference type="SAM" id="MobiDB-lite"/>
    </source>
</evidence>
<dbReference type="AlphaFoldDB" id="A0AA35NKX1"/>
<evidence type="ECO:0000256" key="1">
    <source>
        <dbReference type="ARBA" id="ARBA00023054"/>
    </source>
</evidence>
<dbReference type="Pfam" id="PF23153">
    <property type="entry name" value="Aip3p_Bud6_N"/>
    <property type="match status" value="1"/>
</dbReference>
<dbReference type="GO" id="GO:0051286">
    <property type="term" value="C:cell tip"/>
    <property type="evidence" value="ECO:0007669"/>
    <property type="project" value="TreeGrafter"/>
</dbReference>
<organism evidence="4 5">
    <name type="scientific">Saccharomyces uvarum</name>
    <name type="common">Yeast</name>
    <name type="synonym">Saccharomyces bayanus var. uvarum</name>
    <dbReference type="NCBI Taxonomy" id="230603"/>
    <lineage>
        <taxon>Eukaryota</taxon>
        <taxon>Fungi</taxon>
        <taxon>Dikarya</taxon>
        <taxon>Ascomycota</taxon>
        <taxon>Saccharomycotina</taxon>
        <taxon>Saccharomycetes</taxon>
        <taxon>Saccharomycetales</taxon>
        <taxon>Saccharomycetaceae</taxon>
        <taxon>Saccharomyces</taxon>
    </lineage>
</organism>
<gene>
    <name evidence="4" type="primary">SUVC12G3530</name>
    <name evidence="4" type="ORF">SUVC_12G3530</name>
</gene>
<dbReference type="InterPro" id="IPR022782">
    <property type="entry name" value="AIP3-like_C"/>
</dbReference>
<evidence type="ECO:0000313" key="5">
    <source>
        <dbReference type="Proteomes" id="UP001162090"/>
    </source>
</evidence>
<name>A0AA35NKX1_SACUV</name>
<dbReference type="Proteomes" id="UP001162090">
    <property type="component" value="Chromosome 12"/>
</dbReference>
<feature type="region of interest" description="Disordered" evidence="2">
    <location>
        <begin position="141"/>
        <end position="250"/>
    </location>
</feature>
<protein>
    <recommendedName>
        <fullName evidence="3">Actin interacting protein 3 C-terminal domain-containing protein</fullName>
    </recommendedName>
</protein>
<dbReference type="SMART" id="SM00806">
    <property type="entry name" value="AIP3"/>
    <property type="match status" value="1"/>
</dbReference>
<dbReference type="InterPro" id="IPR051825">
    <property type="entry name" value="SRCIN1"/>
</dbReference>
<dbReference type="GO" id="GO:0030010">
    <property type="term" value="P:establishment of cell polarity"/>
    <property type="evidence" value="ECO:0007669"/>
    <property type="project" value="TreeGrafter"/>
</dbReference>
<dbReference type="GO" id="GO:0005737">
    <property type="term" value="C:cytoplasm"/>
    <property type="evidence" value="ECO:0007669"/>
    <property type="project" value="TreeGrafter"/>
</dbReference>
<proteinExistence type="predicted"/>
<feature type="region of interest" description="Disordered" evidence="2">
    <location>
        <begin position="295"/>
        <end position="345"/>
    </location>
</feature>
<dbReference type="PANTHER" id="PTHR22741">
    <property type="entry name" value="P140CAP/SNIP-RELATED"/>
    <property type="match status" value="1"/>
</dbReference>
<evidence type="ECO:0000259" key="3">
    <source>
        <dbReference type="SMART" id="SM00806"/>
    </source>
</evidence>
<keyword evidence="1" id="KW-0175">Coiled coil</keyword>
<dbReference type="InterPro" id="IPR056279">
    <property type="entry name" value="Aip3p_Bud6_N"/>
</dbReference>
<dbReference type="FunFam" id="1.20.58.1540:FF:000003">
    <property type="entry name" value="Bud site selection protein"/>
    <property type="match status" value="1"/>
</dbReference>
<evidence type="ECO:0000313" key="4">
    <source>
        <dbReference type="EMBL" id="CAI4047104.1"/>
    </source>
</evidence>
<feature type="compositionally biased region" description="Polar residues" evidence="2">
    <location>
        <begin position="296"/>
        <end position="310"/>
    </location>
</feature>
<dbReference type="PANTHER" id="PTHR22741:SF10">
    <property type="entry name" value="COILED-COIL DOMAIN-CONTAINING PROTEIN CG32809"/>
    <property type="match status" value="1"/>
</dbReference>
<feature type="domain" description="Actin interacting protein 3 C-terminal" evidence="3">
    <location>
        <begin position="368"/>
        <end position="779"/>
    </location>
</feature>
<accession>A0AA35NKX1</accession>
<dbReference type="InterPro" id="IPR005613">
    <property type="entry name" value="AIP3_C"/>
</dbReference>
<sequence>MAADESAYGASKIKRTASSSSSIETTVTKLLMSTKHLLQILTQWSKGSTSGRSVSDAYVQLGNDFKVVSKFFTHAKVDMSDVGDVPMALRRVLEVTLREPPSDETLNKHLPKIREIIVTLLDKLKVKQAILKNMQQEHRISIKPHHQQNPSFTSNLSLGSEGTREGTPFSSRKSSVVHDHRSVSKVDMNEVKVNPASTEEPSVPSAKATSAHPISNPKPSLKPNSGSSASDDDDALSQLKKGTNLQRRASKRYSAYHMAKLTNQSTTEAAAAAGLTSVPSPSMLQLEETVRKSKLYGNSSNDDNINTFVENKNKGTDDTSRVDSETYLKSPTMKPEFPTENVGASPQRLSSVVTTSPGKVVNGACPIFLKMGDKTKKCHIQLPTTKNALRLLFVERFTYSPGSDAFPDIYIMDPQYGIFYELEDQNLHEVRAGFVIELKLEEDSTNNIKNVIDTIKAEISNSQNDIIRRIKEINIGSGTANDQTKAIPQLGLDVETTKSTGADKEKDDKSVKDIQYELGKIKQVHNTNRTHIDETILNILEKVDKFKSLSFSTKNSSNRIYMEKSQTELGDLSDTLLSRVDDLQDVIEIMRKDVAERRSQPAKKKLETVCRDLDNAQTDLARLQKFIDTEKPHWKKTWEAELDKVCEEQQFLTLQEELILDLNEDLGKALETFDLIKLCCEEQEKNPLRSKNNPILPIMRPGTFSQVREQVMVAVQSLNPDHDGRVEAIDKAEKMWQMERKLKASNEFDDELETFVGSSNLKKSGGFEEVERIRKQKDEANLRANFKPGFA</sequence>
<feature type="compositionally biased region" description="Polar residues" evidence="2">
    <location>
        <begin position="147"/>
        <end position="160"/>
    </location>
</feature>
<reference evidence="4" key="1">
    <citation type="submission" date="2022-10" db="EMBL/GenBank/DDBJ databases">
        <authorList>
            <person name="Byrne P K."/>
        </authorList>
    </citation>
    <scope>NUCLEOTIDE SEQUENCE</scope>
    <source>
        <strain evidence="4">CBS7001</strain>
    </source>
</reference>
<feature type="compositionally biased region" description="Basic and acidic residues" evidence="2">
    <location>
        <begin position="311"/>
        <end position="326"/>
    </location>
</feature>
<dbReference type="EMBL" id="OX365923">
    <property type="protein sequence ID" value="CAI4047104.1"/>
    <property type="molecule type" value="Genomic_DNA"/>
</dbReference>